<protein>
    <submittedName>
        <fullName evidence="1">Uncharacterized protein</fullName>
    </submittedName>
</protein>
<name>A0ABY4XN71_9BACT</name>
<reference evidence="1" key="1">
    <citation type="submission" date="2022-06" db="EMBL/GenBank/DDBJ databases">
        <title>Novel species in genus Dyadobacter.</title>
        <authorList>
            <person name="Ma C."/>
        </authorList>
    </citation>
    <scope>NUCLEOTIDE SEQUENCE</scope>
    <source>
        <strain evidence="1">CY22</strain>
    </source>
</reference>
<gene>
    <name evidence="1" type="ORF">NFI80_03980</name>
</gene>
<evidence type="ECO:0000313" key="1">
    <source>
        <dbReference type="EMBL" id="USJ31896.1"/>
    </source>
</evidence>
<keyword evidence="2" id="KW-1185">Reference proteome</keyword>
<proteinExistence type="predicted"/>
<organism evidence="1 2">
    <name type="scientific">Dyadobacter chenhuakuii</name>
    <dbReference type="NCBI Taxonomy" id="2909339"/>
    <lineage>
        <taxon>Bacteria</taxon>
        <taxon>Pseudomonadati</taxon>
        <taxon>Bacteroidota</taxon>
        <taxon>Cytophagia</taxon>
        <taxon>Cytophagales</taxon>
        <taxon>Spirosomataceae</taxon>
        <taxon>Dyadobacter</taxon>
    </lineage>
</organism>
<accession>A0ABY4XN71</accession>
<evidence type="ECO:0000313" key="2">
    <source>
        <dbReference type="Proteomes" id="UP001055420"/>
    </source>
</evidence>
<sequence length="50" mass="5795">MRRVEPAWAFEMYERKVEKAMNLKKKGAGTEVVFQEDLFAALNVFGFSHS</sequence>
<dbReference type="Proteomes" id="UP001055420">
    <property type="component" value="Chromosome"/>
</dbReference>
<dbReference type="EMBL" id="CP098805">
    <property type="protein sequence ID" value="USJ31896.1"/>
    <property type="molecule type" value="Genomic_DNA"/>
</dbReference>
<dbReference type="RefSeq" id="WP_235164843.1">
    <property type="nucleotide sequence ID" value="NZ_CP098805.1"/>
</dbReference>